<protein>
    <submittedName>
        <fullName evidence="2">Uncharacterized protein</fullName>
    </submittedName>
</protein>
<dbReference type="AlphaFoldDB" id="H3KF71"/>
<dbReference type="HOGENOM" id="CLU_2304612_0_0_4"/>
<dbReference type="STRING" id="762967.HMPREF9440_01389"/>
<keyword evidence="3" id="KW-1185">Reference proteome</keyword>
<evidence type="ECO:0000313" key="2">
    <source>
        <dbReference type="EMBL" id="EHY31244.1"/>
    </source>
</evidence>
<dbReference type="EMBL" id="AFBQ01000195">
    <property type="protein sequence ID" value="EHY31244.1"/>
    <property type="molecule type" value="Genomic_DNA"/>
</dbReference>
<comment type="caution">
    <text evidence="2">The sequence shown here is derived from an EMBL/GenBank/DDBJ whole genome shotgun (WGS) entry which is preliminary data.</text>
</comment>
<name>H3KF71_9BURK</name>
<feature type="region of interest" description="Disordered" evidence="1">
    <location>
        <begin position="1"/>
        <end position="23"/>
    </location>
</feature>
<evidence type="ECO:0000256" key="1">
    <source>
        <dbReference type="SAM" id="MobiDB-lite"/>
    </source>
</evidence>
<feature type="compositionally biased region" description="Low complexity" evidence="1">
    <location>
        <begin position="63"/>
        <end position="77"/>
    </location>
</feature>
<organism evidence="2 3">
    <name type="scientific">Sutterella parvirubra YIT 11816</name>
    <dbReference type="NCBI Taxonomy" id="762967"/>
    <lineage>
        <taxon>Bacteria</taxon>
        <taxon>Pseudomonadati</taxon>
        <taxon>Pseudomonadota</taxon>
        <taxon>Betaproteobacteria</taxon>
        <taxon>Burkholderiales</taxon>
        <taxon>Sutterellaceae</taxon>
        <taxon>Sutterella</taxon>
    </lineage>
</organism>
<sequence length="100" mass="10821">MRPPSSGRREYFGARSAPPGGAVGRVRTSFFHCRAEEPRNQLSDASKQPRKSPHLPNPAVSCAERSSSAPSIPSARRPVPKRPPGLSVQTLKIRVSTPHS</sequence>
<proteinExistence type="predicted"/>
<dbReference type="Proteomes" id="UP000004956">
    <property type="component" value="Unassembled WGS sequence"/>
</dbReference>
<feature type="region of interest" description="Disordered" evidence="1">
    <location>
        <begin position="36"/>
        <end position="100"/>
    </location>
</feature>
<accession>H3KF71</accession>
<gene>
    <name evidence="2" type="ORF">HMPREF9440_01389</name>
</gene>
<reference evidence="2 3" key="1">
    <citation type="submission" date="2011-11" db="EMBL/GenBank/DDBJ databases">
        <authorList>
            <person name="Weinstock G."/>
            <person name="Sodergren E."/>
            <person name="Clifton S."/>
            <person name="Fulton L."/>
            <person name="Fulton B."/>
            <person name="Courtney L."/>
            <person name="Fronick C."/>
            <person name="Harrison M."/>
            <person name="Strong C."/>
            <person name="Farmer C."/>
            <person name="Delahaunty K."/>
            <person name="Markovic C."/>
            <person name="Hall O."/>
            <person name="Minx P."/>
            <person name="Tomlinson C."/>
            <person name="Mitreva M."/>
            <person name="Hou S."/>
            <person name="Chen J."/>
            <person name="Wollam A."/>
            <person name="Pepin K.H."/>
            <person name="Johnson M."/>
            <person name="Bhonagiri V."/>
            <person name="Zhang X."/>
            <person name="Suruliraj S."/>
            <person name="Warren W."/>
            <person name="Chinwalla A."/>
            <person name="Mardis E.R."/>
            <person name="Wilson R.K."/>
        </authorList>
    </citation>
    <scope>NUCLEOTIDE SEQUENCE [LARGE SCALE GENOMIC DNA]</scope>
    <source>
        <strain evidence="2 3">YIT 11816</strain>
    </source>
</reference>
<evidence type="ECO:0000313" key="3">
    <source>
        <dbReference type="Proteomes" id="UP000004956"/>
    </source>
</evidence>